<sequence length="143" mass="14984">MDTQAEATATSDQTLTDILEETTTNNEAAMDVCQPAPAVDPSIYLTTPMALISPLMIATVATARFPIGSSGCHPQSIPATTTPPAAPQQTPSVQMALTVVQSAPQLVAAQLPPNVPMNIQRQQPSISVAQPDKHGQPIRKPAH</sequence>
<accession>A0A915HGH7</accession>
<dbReference type="WBParaSite" id="nRc.2.0.1.t00740-RA">
    <property type="protein sequence ID" value="nRc.2.0.1.t00740-RA"/>
    <property type="gene ID" value="nRc.2.0.1.g00740"/>
</dbReference>
<evidence type="ECO:0000313" key="3">
    <source>
        <dbReference type="WBParaSite" id="nRc.2.0.1.t00740-RA"/>
    </source>
</evidence>
<organism evidence="2 3">
    <name type="scientific">Romanomermis culicivorax</name>
    <name type="common">Nematode worm</name>
    <dbReference type="NCBI Taxonomy" id="13658"/>
    <lineage>
        <taxon>Eukaryota</taxon>
        <taxon>Metazoa</taxon>
        <taxon>Ecdysozoa</taxon>
        <taxon>Nematoda</taxon>
        <taxon>Enoplea</taxon>
        <taxon>Dorylaimia</taxon>
        <taxon>Mermithida</taxon>
        <taxon>Mermithoidea</taxon>
        <taxon>Mermithidae</taxon>
        <taxon>Romanomermis</taxon>
    </lineage>
</organism>
<evidence type="ECO:0000313" key="2">
    <source>
        <dbReference type="Proteomes" id="UP000887565"/>
    </source>
</evidence>
<proteinExistence type="predicted"/>
<protein>
    <submittedName>
        <fullName evidence="3">Uncharacterized protein</fullName>
    </submittedName>
</protein>
<reference evidence="3" key="1">
    <citation type="submission" date="2022-11" db="UniProtKB">
        <authorList>
            <consortium name="WormBaseParasite"/>
        </authorList>
    </citation>
    <scope>IDENTIFICATION</scope>
</reference>
<keyword evidence="2" id="KW-1185">Reference proteome</keyword>
<evidence type="ECO:0000256" key="1">
    <source>
        <dbReference type="SAM" id="MobiDB-lite"/>
    </source>
</evidence>
<dbReference type="AlphaFoldDB" id="A0A915HGH7"/>
<dbReference type="Proteomes" id="UP000887565">
    <property type="component" value="Unplaced"/>
</dbReference>
<name>A0A915HGH7_ROMCU</name>
<feature type="compositionally biased region" description="Polar residues" evidence="1">
    <location>
        <begin position="117"/>
        <end position="128"/>
    </location>
</feature>
<feature type="region of interest" description="Disordered" evidence="1">
    <location>
        <begin position="117"/>
        <end position="143"/>
    </location>
</feature>